<feature type="non-terminal residue" evidence="2">
    <location>
        <position position="1"/>
    </location>
</feature>
<feature type="compositionally biased region" description="Low complexity" evidence="1">
    <location>
        <begin position="14"/>
        <end position="39"/>
    </location>
</feature>
<proteinExistence type="predicted"/>
<evidence type="ECO:0000313" key="2">
    <source>
        <dbReference type="EMBL" id="CAA9334332.1"/>
    </source>
</evidence>
<dbReference type="EMBL" id="CADCUB010000101">
    <property type="protein sequence ID" value="CAA9334332.1"/>
    <property type="molecule type" value="Genomic_DNA"/>
</dbReference>
<sequence>WPTSETPARRTPLTSTSGPRGSRSASSPPPASSWASPSSCARSRWRSSVVCCSRRASCWASPAGSWTTPS</sequence>
<feature type="region of interest" description="Disordered" evidence="1">
    <location>
        <begin position="1"/>
        <end position="39"/>
    </location>
</feature>
<protein>
    <submittedName>
        <fullName evidence="2">Uncharacterized protein</fullName>
    </submittedName>
</protein>
<name>A0A6J4LJ26_9ACTN</name>
<evidence type="ECO:0000256" key="1">
    <source>
        <dbReference type="SAM" id="MobiDB-lite"/>
    </source>
</evidence>
<reference evidence="2" key="1">
    <citation type="submission" date="2020-02" db="EMBL/GenBank/DDBJ databases">
        <authorList>
            <person name="Meier V. D."/>
        </authorList>
    </citation>
    <scope>NUCLEOTIDE SEQUENCE</scope>
    <source>
        <strain evidence="2">AVDCRST_MAG07</strain>
    </source>
</reference>
<feature type="non-terminal residue" evidence="2">
    <location>
        <position position="70"/>
    </location>
</feature>
<gene>
    <name evidence="2" type="ORF">AVDCRST_MAG07-1953</name>
</gene>
<accession>A0A6J4LJ26</accession>
<dbReference type="AlphaFoldDB" id="A0A6J4LJ26"/>
<organism evidence="2">
    <name type="scientific">uncultured Frankineae bacterium</name>
    <dbReference type="NCBI Taxonomy" id="437475"/>
    <lineage>
        <taxon>Bacteria</taxon>
        <taxon>Bacillati</taxon>
        <taxon>Actinomycetota</taxon>
        <taxon>Actinomycetes</taxon>
        <taxon>Frankiales</taxon>
        <taxon>environmental samples</taxon>
    </lineage>
</organism>